<feature type="transmembrane region" description="Helical" evidence="2">
    <location>
        <begin position="52"/>
        <end position="69"/>
    </location>
</feature>
<sequence>MSTKKSFYNFSYLHLINDSDVSRGGAQKILNLLTNDDVGTLTLKDSLIKFKLGVLLWQFFLVFFCNLINRPKCVFIHSRCYLPFSCVFRLFGVEVVFYTHAHYRSHRWLFKYFRCNHYIAVSQAVAVSLKKQGVESSLIKVIPNPYFGEEYYEIIHDNLNYNSFASVGSLRAWKGFKEAINLLGLISVKYDNKFVYSIVGEGSERKSLSLAADSHPNIELVLRGFQEHPFETLRDSPFIIIPSLEEGFGLVAIESIFQHKIVIYSDVPALREICGQDPLSFSFNINSHESFEKAVNKAKSFSDSLSDIKVLIQRQAYIKKHFGLAAFYANHNKFLIEVCSSELY</sequence>
<dbReference type="InterPro" id="IPR028098">
    <property type="entry name" value="Glyco_trans_4-like_N"/>
</dbReference>
<evidence type="ECO:0000313" key="5">
    <source>
        <dbReference type="EMBL" id="KGJ88821.1"/>
    </source>
</evidence>
<dbReference type="RefSeq" id="WP_033094728.1">
    <property type="nucleotide sequence ID" value="NZ_JQED01000042.1"/>
</dbReference>
<feature type="domain" description="Glycosyl transferase family 1" evidence="3">
    <location>
        <begin position="159"/>
        <end position="300"/>
    </location>
</feature>
<evidence type="ECO:0000313" key="6">
    <source>
        <dbReference type="Proteomes" id="UP000029843"/>
    </source>
</evidence>
<dbReference type="Pfam" id="PF13439">
    <property type="entry name" value="Glyco_transf_4"/>
    <property type="match status" value="1"/>
</dbReference>
<feature type="transmembrane region" description="Helical" evidence="2">
    <location>
        <begin position="81"/>
        <end position="101"/>
    </location>
</feature>
<evidence type="ECO:0000259" key="3">
    <source>
        <dbReference type="Pfam" id="PF00534"/>
    </source>
</evidence>
<accession>A0A099KEM5</accession>
<proteinExistence type="predicted"/>
<evidence type="ECO:0000259" key="4">
    <source>
        <dbReference type="Pfam" id="PF13439"/>
    </source>
</evidence>
<feature type="domain" description="Glycosyltransferase subfamily 4-like N-terminal" evidence="4">
    <location>
        <begin position="70"/>
        <end position="145"/>
    </location>
</feature>
<evidence type="ECO:0000256" key="2">
    <source>
        <dbReference type="SAM" id="Phobius"/>
    </source>
</evidence>
<dbReference type="Gene3D" id="3.40.50.2000">
    <property type="entry name" value="Glycogen Phosphorylase B"/>
    <property type="match status" value="2"/>
</dbReference>
<keyword evidence="1 5" id="KW-0808">Transferase</keyword>
<evidence type="ECO:0000256" key="1">
    <source>
        <dbReference type="ARBA" id="ARBA00022679"/>
    </source>
</evidence>
<gene>
    <name evidence="5" type="ORF">ND2E_0114</name>
</gene>
<comment type="caution">
    <text evidence="5">The sequence shown here is derived from an EMBL/GenBank/DDBJ whole genome shotgun (WGS) entry which is preliminary data.</text>
</comment>
<dbReference type="OrthoDB" id="4611853at2"/>
<dbReference type="AlphaFoldDB" id="A0A099KEM5"/>
<dbReference type="GO" id="GO:0016757">
    <property type="term" value="F:glycosyltransferase activity"/>
    <property type="evidence" value="ECO:0007669"/>
    <property type="project" value="InterPro"/>
</dbReference>
<organism evidence="5 6">
    <name type="scientific">Colwellia psychrerythraea</name>
    <name type="common">Vibrio psychroerythus</name>
    <dbReference type="NCBI Taxonomy" id="28229"/>
    <lineage>
        <taxon>Bacteria</taxon>
        <taxon>Pseudomonadati</taxon>
        <taxon>Pseudomonadota</taxon>
        <taxon>Gammaproteobacteria</taxon>
        <taxon>Alteromonadales</taxon>
        <taxon>Colwelliaceae</taxon>
        <taxon>Colwellia</taxon>
    </lineage>
</organism>
<dbReference type="PANTHER" id="PTHR46401">
    <property type="entry name" value="GLYCOSYLTRANSFERASE WBBK-RELATED"/>
    <property type="match status" value="1"/>
</dbReference>
<dbReference type="InterPro" id="IPR001296">
    <property type="entry name" value="Glyco_trans_1"/>
</dbReference>
<keyword evidence="2" id="KW-0812">Transmembrane</keyword>
<dbReference type="Proteomes" id="UP000029843">
    <property type="component" value="Unassembled WGS sequence"/>
</dbReference>
<dbReference type="EMBL" id="JQED01000042">
    <property type="protein sequence ID" value="KGJ88821.1"/>
    <property type="molecule type" value="Genomic_DNA"/>
</dbReference>
<dbReference type="PANTHER" id="PTHR46401:SF2">
    <property type="entry name" value="GLYCOSYLTRANSFERASE WBBK-RELATED"/>
    <property type="match status" value="1"/>
</dbReference>
<reference evidence="5 6" key="1">
    <citation type="submission" date="2014-08" db="EMBL/GenBank/DDBJ databases">
        <title>Genomic and Phenotypic Diversity of Colwellia psychrerythraea strains from Disparate Marine Basins.</title>
        <authorList>
            <person name="Techtmann S.M."/>
            <person name="Stelling S.C."/>
            <person name="Utturkar S.M."/>
            <person name="Alshibli N."/>
            <person name="Harris A."/>
            <person name="Brown S.D."/>
            <person name="Hazen T.C."/>
        </authorList>
    </citation>
    <scope>NUCLEOTIDE SEQUENCE [LARGE SCALE GENOMIC DNA]</scope>
    <source>
        <strain evidence="5 6">ND2E</strain>
    </source>
</reference>
<dbReference type="Pfam" id="PF00534">
    <property type="entry name" value="Glycos_transf_1"/>
    <property type="match status" value="1"/>
</dbReference>
<keyword evidence="2" id="KW-0472">Membrane</keyword>
<dbReference type="PATRIC" id="fig|28229.4.peg.3051"/>
<dbReference type="SUPFAM" id="SSF53756">
    <property type="entry name" value="UDP-Glycosyltransferase/glycogen phosphorylase"/>
    <property type="match status" value="1"/>
</dbReference>
<name>A0A099KEM5_COLPS</name>
<protein>
    <submittedName>
        <fullName evidence="5">Glycosyl transferase group 1</fullName>
    </submittedName>
</protein>
<keyword evidence="2" id="KW-1133">Transmembrane helix</keyword>